<evidence type="ECO:0000256" key="2">
    <source>
        <dbReference type="ARBA" id="ARBA00022448"/>
    </source>
</evidence>
<dbReference type="EMBL" id="JBHTON010000053">
    <property type="protein sequence ID" value="MFD1486087.1"/>
    <property type="molecule type" value="Genomic_DNA"/>
</dbReference>
<evidence type="ECO:0000313" key="5">
    <source>
        <dbReference type="EMBL" id="MFD1486087.1"/>
    </source>
</evidence>
<protein>
    <submittedName>
        <fullName evidence="5">ABC transporter substrate-binding protein</fullName>
    </submittedName>
</protein>
<evidence type="ECO:0000313" key="6">
    <source>
        <dbReference type="Proteomes" id="UP001597252"/>
    </source>
</evidence>
<dbReference type="SUPFAM" id="SSF53850">
    <property type="entry name" value="Periplasmic binding protein-like II"/>
    <property type="match status" value="1"/>
</dbReference>
<evidence type="ECO:0000256" key="1">
    <source>
        <dbReference type="ARBA" id="ARBA00008520"/>
    </source>
</evidence>
<keyword evidence="3 4" id="KW-0732">Signal</keyword>
<dbReference type="PANTHER" id="PTHR30061:SF50">
    <property type="entry name" value="MALTOSE_MALTODEXTRIN-BINDING PERIPLASMIC PROTEIN"/>
    <property type="match status" value="1"/>
</dbReference>
<dbReference type="InterPro" id="IPR006059">
    <property type="entry name" value="SBP"/>
</dbReference>
<keyword evidence="6" id="KW-1185">Reference proteome</keyword>
<dbReference type="CDD" id="cd14748">
    <property type="entry name" value="PBP2_UgpB"/>
    <property type="match status" value="1"/>
</dbReference>
<dbReference type="Pfam" id="PF13416">
    <property type="entry name" value="SBP_bac_8"/>
    <property type="match status" value="1"/>
</dbReference>
<feature type="signal peptide" evidence="4">
    <location>
        <begin position="1"/>
        <end position="18"/>
    </location>
</feature>
<reference evidence="6" key="1">
    <citation type="journal article" date="2019" name="Int. J. Syst. Evol. Microbiol.">
        <title>The Global Catalogue of Microorganisms (GCM) 10K type strain sequencing project: providing services to taxonomists for standard genome sequencing and annotation.</title>
        <authorList>
            <consortium name="The Broad Institute Genomics Platform"/>
            <consortium name="The Broad Institute Genome Sequencing Center for Infectious Disease"/>
            <person name="Wu L."/>
            <person name="Ma J."/>
        </authorList>
    </citation>
    <scope>NUCLEOTIDE SEQUENCE [LARGE SCALE GENOMIC DNA]</scope>
    <source>
        <strain evidence="6">CCM 8903</strain>
    </source>
</reference>
<evidence type="ECO:0000256" key="3">
    <source>
        <dbReference type="ARBA" id="ARBA00022729"/>
    </source>
</evidence>
<accession>A0ABW4E9N5</accession>
<name>A0ABW4E9N5_9LACO</name>
<dbReference type="Gene3D" id="3.40.190.10">
    <property type="entry name" value="Periplasmic binding protein-like II"/>
    <property type="match status" value="1"/>
</dbReference>
<comment type="caution">
    <text evidence="5">The sequence shown here is derived from an EMBL/GenBank/DDBJ whole genome shotgun (WGS) entry which is preliminary data.</text>
</comment>
<evidence type="ECO:0000256" key="4">
    <source>
        <dbReference type="SAM" id="SignalP"/>
    </source>
</evidence>
<organism evidence="5 6">
    <name type="scientific">Lacticaseibacillus baoqingensis</name>
    <dbReference type="NCBI Taxonomy" id="2486013"/>
    <lineage>
        <taxon>Bacteria</taxon>
        <taxon>Bacillati</taxon>
        <taxon>Bacillota</taxon>
        <taxon>Bacilli</taxon>
        <taxon>Lactobacillales</taxon>
        <taxon>Lactobacillaceae</taxon>
        <taxon>Lacticaseibacillus</taxon>
    </lineage>
</organism>
<dbReference type="RefSeq" id="WP_125750008.1">
    <property type="nucleotide sequence ID" value="NZ_JBHTON010000053.1"/>
</dbReference>
<dbReference type="PROSITE" id="PS51257">
    <property type="entry name" value="PROKAR_LIPOPROTEIN"/>
    <property type="match status" value="1"/>
</dbReference>
<comment type="similarity">
    <text evidence="1">Belongs to the bacterial solute-binding protein 1 family.</text>
</comment>
<dbReference type="PANTHER" id="PTHR30061">
    <property type="entry name" value="MALTOSE-BINDING PERIPLASMIC PROTEIN"/>
    <property type="match status" value="1"/>
</dbReference>
<keyword evidence="2" id="KW-0813">Transport</keyword>
<feature type="chain" id="PRO_5046282410" evidence="4">
    <location>
        <begin position="19"/>
        <end position="427"/>
    </location>
</feature>
<gene>
    <name evidence="5" type="ORF">ACFQ5J_12715</name>
</gene>
<sequence>MKSSFWKKFGLAAAATLAAVGLSACGNKSNSSSSSSSKTTTITFWNGFTSTDGDILKGIVKDYNATNKDHVKVKMDIMTWDNFNQKLPTAITAKKAPDFVAMNYADMSSYVSNGTMKTIGDFYNQKGVNKNDFTTTARGLGKIDGKTYFVPMQVQGMYVYWNKDLFKKAGLDPNTPPATWDELAADAEKISKLGDNVQGFVMPKDGSAILYNMLQDNGAKLLSSNEKKSALDSAATKKTFDYLQKMIYTDGVGPKNISGAEADNLMLAGSVGIYINGPWLNSGLKKNNINYGITTLAQANKGDQKAILDGVGFGIPTSTDDSKTKAIYSFIKYWNTTKNGKKWSLENKCAPYLKSVAADKDIKADPLVSTMYKQIQYAKTYYPGNKNISNITTNVINPTIEKVLNGTNTNTAMKSASKDIDGVLKGN</sequence>
<proteinExistence type="inferred from homology"/>
<dbReference type="Proteomes" id="UP001597252">
    <property type="component" value="Unassembled WGS sequence"/>
</dbReference>